<dbReference type="Pfam" id="PF00282">
    <property type="entry name" value="Pyridoxal_deC"/>
    <property type="match status" value="1"/>
</dbReference>
<dbReference type="RefSeq" id="WP_142504805.1">
    <property type="nucleotide sequence ID" value="NZ_FXTI01000003.1"/>
</dbReference>
<dbReference type="OrthoDB" id="9803665at2"/>
<dbReference type="Gene3D" id="3.40.640.10">
    <property type="entry name" value="Type I PLP-dependent aspartate aminotransferase-like (Major domain)"/>
    <property type="match status" value="1"/>
</dbReference>
<dbReference type="GO" id="GO:0019752">
    <property type="term" value="P:carboxylic acid metabolic process"/>
    <property type="evidence" value="ECO:0007669"/>
    <property type="project" value="InterPro"/>
</dbReference>
<dbReference type="Proteomes" id="UP000315636">
    <property type="component" value="Unassembled WGS sequence"/>
</dbReference>
<gene>
    <name evidence="8" type="ORF">SAMN06264849_10326</name>
</gene>
<comment type="cofactor">
    <cofactor evidence="1 6 7">
        <name>pyridoxal 5'-phosphate</name>
        <dbReference type="ChEBI" id="CHEBI:597326"/>
    </cofactor>
</comment>
<keyword evidence="5 7" id="KW-0456">Lyase</keyword>
<keyword evidence="3" id="KW-0210">Decarboxylase</keyword>
<organism evidence="8 9">
    <name type="scientific">Melghirimyces algeriensis</name>
    <dbReference type="NCBI Taxonomy" id="910412"/>
    <lineage>
        <taxon>Bacteria</taxon>
        <taxon>Bacillati</taxon>
        <taxon>Bacillota</taxon>
        <taxon>Bacilli</taxon>
        <taxon>Bacillales</taxon>
        <taxon>Thermoactinomycetaceae</taxon>
        <taxon>Melghirimyces</taxon>
    </lineage>
</organism>
<feature type="modified residue" description="N6-(pyridoxal phosphate)lysine" evidence="6">
    <location>
        <position position="312"/>
    </location>
</feature>
<dbReference type="PRINTS" id="PR00800">
    <property type="entry name" value="YHDCRBOXLASE"/>
</dbReference>
<reference evidence="8 9" key="1">
    <citation type="submission" date="2017-05" db="EMBL/GenBank/DDBJ databases">
        <authorList>
            <person name="Varghese N."/>
            <person name="Submissions S."/>
        </authorList>
    </citation>
    <scope>NUCLEOTIDE SEQUENCE [LARGE SCALE GENOMIC DNA]</scope>
    <source>
        <strain evidence="8 9">DSM 45474</strain>
    </source>
</reference>
<evidence type="ECO:0000313" key="9">
    <source>
        <dbReference type="Proteomes" id="UP000315636"/>
    </source>
</evidence>
<dbReference type="GO" id="GO:0006520">
    <property type="term" value="P:amino acid metabolic process"/>
    <property type="evidence" value="ECO:0007669"/>
    <property type="project" value="InterPro"/>
</dbReference>
<protein>
    <submittedName>
        <fullName evidence="8">Aromatic-L-amino-acid decarboxylase</fullName>
    </submittedName>
</protein>
<sequence>MTKPSSSTHPVINLGDWDPSQFEKHGQKLLQLIREHFETIHELPVTTNISPKELFDLLDSPIPEKPRSFESTLDETWEKIIPHLTHWNHPSFHAYFSISASFPGILADLLISSLNVNAMVWKAAPAASALESVILRWLAEMVGYDPFGDGVLLNGASLATFYALAAARDQQSDLNVRTQGLTGRYIPRLRIYTSDQAHSSIEKAAIALGVGTENVVKISSDEQYRLIPDKLEEAIQLDLDLGFRPMAVVATVGTTATGSTDPVSSISEICKRYDTWLHIDAAYGGFWNLVPEIRTDAEDLQKGDSVVVNPHKCLYTPLEVTALFCHHRGALANSFRLVPEYLRTVKEDGSVDFMDFSLQLGRSFRALKLWWVIRSFGREGLAKRLGESVRLARWLAAQATSHPDFACSATSPFALVCLRYVPYSIQTVWERVTLEQRAVLRDYLDRLNAELLARLNQSGTAFASHAVIRDGYVIRISIGNIHTTEDDIKQLWDTLQKLALEVSKDIPIPSLDNL</sequence>
<comment type="similarity">
    <text evidence="2 7">Belongs to the group II decarboxylase family.</text>
</comment>
<dbReference type="Gene3D" id="3.90.1150.10">
    <property type="entry name" value="Aspartate Aminotransferase, domain 1"/>
    <property type="match status" value="1"/>
</dbReference>
<dbReference type="GO" id="GO:0005737">
    <property type="term" value="C:cytoplasm"/>
    <property type="evidence" value="ECO:0007669"/>
    <property type="project" value="TreeGrafter"/>
</dbReference>
<dbReference type="InterPro" id="IPR015421">
    <property type="entry name" value="PyrdxlP-dep_Trfase_major"/>
</dbReference>
<dbReference type="AlphaFoldDB" id="A0A521BZB0"/>
<keyword evidence="9" id="KW-1185">Reference proteome</keyword>
<dbReference type="GO" id="GO:0004058">
    <property type="term" value="F:aromatic-L-amino-acid decarboxylase activity"/>
    <property type="evidence" value="ECO:0007669"/>
    <property type="project" value="UniProtKB-ARBA"/>
</dbReference>
<evidence type="ECO:0000256" key="2">
    <source>
        <dbReference type="ARBA" id="ARBA00009533"/>
    </source>
</evidence>
<evidence type="ECO:0000256" key="6">
    <source>
        <dbReference type="PIRSR" id="PIRSR602129-50"/>
    </source>
</evidence>
<evidence type="ECO:0000256" key="5">
    <source>
        <dbReference type="ARBA" id="ARBA00023239"/>
    </source>
</evidence>
<evidence type="ECO:0000256" key="3">
    <source>
        <dbReference type="ARBA" id="ARBA00022793"/>
    </source>
</evidence>
<dbReference type="PANTHER" id="PTHR11999">
    <property type="entry name" value="GROUP II PYRIDOXAL-5-PHOSPHATE DECARBOXYLASE"/>
    <property type="match status" value="1"/>
</dbReference>
<accession>A0A521BZB0</accession>
<dbReference type="InterPro" id="IPR015424">
    <property type="entry name" value="PyrdxlP-dep_Trfase"/>
</dbReference>
<evidence type="ECO:0000256" key="1">
    <source>
        <dbReference type="ARBA" id="ARBA00001933"/>
    </source>
</evidence>
<proteinExistence type="inferred from homology"/>
<dbReference type="GO" id="GO:0030170">
    <property type="term" value="F:pyridoxal phosphate binding"/>
    <property type="evidence" value="ECO:0007669"/>
    <property type="project" value="InterPro"/>
</dbReference>
<dbReference type="InterPro" id="IPR002129">
    <property type="entry name" value="PyrdxlP-dep_de-COase"/>
</dbReference>
<keyword evidence="4 6" id="KW-0663">Pyridoxal phosphate</keyword>
<evidence type="ECO:0000256" key="7">
    <source>
        <dbReference type="RuleBase" id="RU000382"/>
    </source>
</evidence>
<evidence type="ECO:0000256" key="4">
    <source>
        <dbReference type="ARBA" id="ARBA00022898"/>
    </source>
</evidence>
<dbReference type="PANTHER" id="PTHR11999:SF70">
    <property type="entry name" value="MIP05841P"/>
    <property type="match status" value="1"/>
</dbReference>
<dbReference type="Gene3D" id="1.20.1340.10">
    <property type="entry name" value="dopa decarboxylase, N-terminal domain"/>
    <property type="match status" value="1"/>
</dbReference>
<dbReference type="InterPro" id="IPR015422">
    <property type="entry name" value="PyrdxlP-dep_Trfase_small"/>
</dbReference>
<dbReference type="EMBL" id="FXTI01000003">
    <property type="protein sequence ID" value="SMO52546.1"/>
    <property type="molecule type" value="Genomic_DNA"/>
</dbReference>
<evidence type="ECO:0000313" key="8">
    <source>
        <dbReference type="EMBL" id="SMO52546.1"/>
    </source>
</evidence>
<name>A0A521BZB0_9BACL</name>
<dbReference type="InterPro" id="IPR010977">
    <property type="entry name" value="Aromatic_deC"/>
</dbReference>
<dbReference type="SUPFAM" id="SSF53383">
    <property type="entry name" value="PLP-dependent transferases"/>
    <property type="match status" value="1"/>
</dbReference>